<dbReference type="SUPFAM" id="SSF48208">
    <property type="entry name" value="Six-hairpin glycosidases"/>
    <property type="match status" value="1"/>
</dbReference>
<dbReference type="Pfam" id="PF13692">
    <property type="entry name" value="Glyco_trans_1_4"/>
    <property type="match status" value="1"/>
</dbReference>
<dbReference type="PANTHER" id="PTHR12526">
    <property type="entry name" value="GLYCOSYLTRANSFERASE"/>
    <property type="match status" value="1"/>
</dbReference>
<organism evidence="2 3">
    <name type="scientific">Sphingomonas sanxanigenens DSM 19645 = NX02</name>
    <dbReference type="NCBI Taxonomy" id="1123269"/>
    <lineage>
        <taxon>Bacteria</taxon>
        <taxon>Pseudomonadati</taxon>
        <taxon>Pseudomonadota</taxon>
        <taxon>Alphaproteobacteria</taxon>
        <taxon>Sphingomonadales</taxon>
        <taxon>Sphingomonadaceae</taxon>
        <taxon>Sphingomonas</taxon>
    </lineage>
</organism>
<dbReference type="AlphaFoldDB" id="W0AIU5"/>
<dbReference type="PATRIC" id="fig|1123269.5.peg.5343"/>
<accession>W0AIU5</accession>
<dbReference type="CDD" id="cd03822">
    <property type="entry name" value="GT4_mannosyltransferase-like"/>
    <property type="match status" value="1"/>
</dbReference>
<name>W0AIU5_9SPHN</name>
<reference evidence="2 3" key="1">
    <citation type="submission" date="2013-07" db="EMBL/GenBank/DDBJ databases">
        <title>Completed genome of Sphingomonas sanxanigenens NX02.</title>
        <authorList>
            <person name="Ma T."/>
            <person name="Huang H."/>
            <person name="Wu M."/>
            <person name="Li X."/>
            <person name="Li G."/>
        </authorList>
    </citation>
    <scope>NUCLEOTIDE SEQUENCE [LARGE SCALE GENOMIC DNA]</scope>
    <source>
        <strain evidence="2 3">NX02</strain>
    </source>
</reference>
<dbReference type="Proteomes" id="UP000018851">
    <property type="component" value="Chromosome"/>
</dbReference>
<dbReference type="PANTHER" id="PTHR12526:SF572">
    <property type="entry name" value="BLL5144 PROTEIN"/>
    <property type="match status" value="1"/>
</dbReference>
<protein>
    <recommendedName>
        <fullName evidence="1">Glycosyltransferase subfamily 4-like N-terminal domain-containing protein</fullName>
    </recommendedName>
</protein>
<sequence>MKMSLRERNRTAKIANDSGSDKAAAVRRIALIGNYLPRRCGIATFTTDIHIAFAERFPGVAVDVYAMNDGQGYDYPDAVVHAIEQQDPEAYLEAARLIEASGADLVWLQHEYGIFGGDAGQLILSLLDRVSMPVAVTLHTVLDAPDAAQRHVMDRIVRLADRLIVMADKGRDTLVRVYGANPAQISVIPHGIPDRPFVPTGPMKEKLGLAGHDVVLTFGLLSPGKGIETMIEAMPAVVERFPNALYAVLGATHPHLVAHEGEAYRDRLKALAEARGVSGNILWVDAFLETEELLDWLAAADIYVTPYLNPAQVTSGTLSYAIGLGKPVISTPYVHAAELLGTGDGRLVPFGDSAGFAAEIVGLLADPDALARLRERSYARGRTMVWSSSADAHMAIFRPLARARRSRKRASQVFRQARPDIPDHVSFDAIERLSDSTGMLQHSLFSIPDRTHGYCVDDNARALLLTSRDDQLADARYDRWTPIYAAFVQHAWNPATGSFRNFMAFDRRWLEESGSEDSFGRTLWSIGVTARDARRPQFRRWATSLFDQVAGHALKLGAPRARAFAILGAAAMAEAHPGHAGALRILREFGADLMALLDANVRPDWAWFEIVLAYDNCRLPEALLRAGRALADPVMVKRGVETMDWIVAHQTNAEGRFRAVGTESFGRALQPPLPFDQQPLEAWATIDACDAAFDATGDARWRDVAMTAYRWFGGENDLGLALADPVNGECFDGLMPGGVNYNQGAESVLAFHLATCSIRKLCGAQATGRATGVVAA</sequence>
<dbReference type="InterPro" id="IPR028098">
    <property type="entry name" value="Glyco_trans_4-like_N"/>
</dbReference>
<dbReference type="Pfam" id="PF13439">
    <property type="entry name" value="Glyco_transf_4"/>
    <property type="match status" value="1"/>
</dbReference>
<dbReference type="Gene3D" id="3.40.50.2000">
    <property type="entry name" value="Glycogen Phosphorylase B"/>
    <property type="match status" value="2"/>
</dbReference>
<dbReference type="GO" id="GO:0005975">
    <property type="term" value="P:carbohydrate metabolic process"/>
    <property type="evidence" value="ECO:0007669"/>
    <property type="project" value="InterPro"/>
</dbReference>
<dbReference type="InterPro" id="IPR008928">
    <property type="entry name" value="6-hairpin_glycosidase_sf"/>
</dbReference>
<evidence type="ECO:0000313" key="2">
    <source>
        <dbReference type="EMBL" id="AHE57031.1"/>
    </source>
</evidence>
<dbReference type="eggNOG" id="COG0438">
    <property type="taxonomic scope" value="Bacteria"/>
</dbReference>
<feature type="domain" description="Glycosyltransferase subfamily 4-like N-terminal" evidence="1">
    <location>
        <begin position="41"/>
        <end position="193"/>
    </location>
</feature>
<dbReference type="KEGG" id="ssan:NX02_27225"/>
<dbReference type="HOGENOM" id="CLU_365505_0_0_5"/>
<dbReference type="SUPFAM" id="SSF53756">
    <property type="entry name" value="UDP-Glycosyltransferase/glycogen phosphorylase"/>
    <property type="match status" value="1"/>
</dbReference>
<evidence type="ECO:0000313" key="3">
    <source>
        <dbReference type="Proteomes" id="UP000018851"/>
    </source>
</evidence>
<proteinExistence type="predicted"/>
<dbReference type="GO" id="GO:0016757">
    <property type="term" value="F:glycosyltransferase activity"/>
    <property type="evidence" value="ECO:0007669"/>
    <property type="project" value="UniProtKB-ARBA"/>
</dbReference>
<gene>
    <name evidence="2" type="ORF">NX02_27225</name>
</gene>
<evidence type="ECO:0000259" key="1">
    <source>
        <dbReference type="Pfam" id="PF13439"/>
    </source>
</evidence>
<keyword evidence="3" id="KW-1185">Reference proteome</keyword>
<dbReference type="STRING" id="1123269.NX02_27225"/>
<dbReference type="EMBL" id="CP006644">
    <property type="protein sequence ID" value="AHE57031.1"/>
    <property type="molecule type" value="Genomic_DNA"/>
</dbReference>